<dbReference type="InterPro" id="IPR008979">
    <property type="entry name" value="Galactose-bd-like_sf"/>
</dbReference>
<dbReference type="SUPFAM" id="SSF49785">
    <property type="entry name" value="Galactose-binding domain-like"/>
    <property type="match status" value="1"/>
</dbReference>
<reference evidence="1 2" key="1">
    <citation type="submission" date="2017-09" db="EMBL/GenBank/DDBJ databases">
        <title>Large-scale bioinformatics analysis of Bacillus genomes uncovers conserved roles of natural products in bacterial physiology.</title>
        <authorList>
            <consortium name="Agbiome Team Llc"/>
            <person name="Bleich R.M."/>
            <person name="Grubbs K.J."/>
            <person name="Santa Maria K.C."/>
            <person name="Allen S.E."/>
            <person name="Farag S."/>
            <person name="Shank E.A."/>
            <person name="Bowers A."/>
        </authorList>
    </citation>
    <scope>NUCLEOTIDE SEQUENCE [LARGE SCALE GENOMIC DNA]</scope>
    <source>
        <strain evidence="1 2">AFS060060</strain>
    </source>
</reference>
<accession>A0A9X7BSV3</accession>
<name>A0A9X7BSV3_BACTU</name>
<organism evidence="1 2">
    <name type="scientific">Bacillus thuringiensis</name>
    <dbReference type="NCBI Taxonomy" id="1428"/>
    <lineage>
        <taxon>Bacteria</taxon>
        <taxon>Bacillati</taxon>
        <taxon>Bacillota</taxon>
        <taxon>Bacilli</taxon>
        <taxon>Bacillales</taxon>
        <taxon>Bacillaceae</taxon>
        <taxon>Bacillus</taxon>
        <taxon>Bacillus cereus group</taxon>
    </lineage>
</organism>
<dbReference type="Proteomes" id="UP000223366">
    <property type="component" value="Unassembled WGS sequence"/>
</dbReference>
<dbReference type="RefSeq" id="WP_098685535.1">
    <property type="nucleotide sequence ID" value="NZ_NVDU01000003.1"/>
</dbReference>
<dbReference type="EMBL" id="NVDU01000003">
    <property type="protein sequence ID" value="PFV35648.1"/>
    <property type="molecule type" value="Genomic_DNA"/>
</dbReference>
<protein>
    <submittedName>
        <fullName evidence="1">Uncharacterized protein</fullName>
    </submittedName>
</protein>
<dbReference type="Gene3D" id="2.60.120.260">
    <property type="entry name" value="Galactose-binding domain-like"/>
    <property type="match status" value="1"/>
</dbReference>
<comment type="caution">
    <text evidence="1">The sequence shown here is derived from an EMBL/GenBank/DDBJ whole genome shotgun (WGS) entry which is preliminary data.</text>
</comment>
<evidence type="ECO:0000313" key="1">
    <source>
        <dbReference type="EMBL" id="PFV35648.1"/>
    </source>
</evidence>
<dbReference type="AlphaFoldDB" id="A0A9X7BSV3"/>
<proteinExistence type="predicted"/>
<evidence type="ECO:0000313" key="2">
    <source>
        <dbReference type="Proteomes" id="UP000223366"/>
    </source>
</evidence>
<sequence length="704" mass="82042">MSIKKIQITRKVEEIIKGYLFRGRYPTFETITHQFAQWLREHRPGTPSFNPVKVFRKEKSDADKYNNHVSQIHQDITDAYDATINQTTQIMTDFNLIETERNKLSHELANISKSIDELLLVSNNSDYKYFESYVVSFENASDVNKANSTIFVDIQNKEVTLSENIGKGKRIIIDPSKAYFQTLQPSQKNEALESITHAFDDNINTAWWHVVKTKELSASNVMRAELTVMFDEVEELNYIEYIPHHGKPINIKLEYTNDGAAFSPIYQQAQTDKITGIKIWSFQKINAQGVKFVFEKSDYDERSGDFYNYYFGAKTIGMYKKDYLSEGILYTNPIPFKDTIQQVSIMTKEDVPFNTELKYEIALHDPAKSLEELIWHPVSSSDDTQPKFAKVVTLNTKETKQIETSKCEPTREVINGMQVFRLMKDNGDGIISEQILNTQTGSTQETFDELENPKLFRGINQWKRERTYIPFNGQIPLNSIWDQQYQNRPEIIRVDYIPKGNILSLRRDGGGFDDNFYRYSICVFADEARNEPLSLSVMSMLGTGSRKRLGSYAVYVNRQRLAPVNDEVTMKFEKGWNEIQILYHWGDMQDRVDTRREELPLETIIGKFNFAKEKRVRGDLESMQFVESHTLFHNISPNNRSYFAIHERQVVLNYLPKNCIFQLIYETNKNIEKHNEMILRANLRRDANVPYVTPKIYSIQLRAK</sequence>
<gene>
    <name evidence="1" type="ORF">COK99_01115</name>
</gene>